<dbReference type="InterPro" id="IPR007444">
    <property type="entry name" value="Glucan_biosyn_MdoG_C"/>
</dbReference>
<evidence type="ECO:0000313" key="9">
    <source>
        <dbReference type="EMBL" id="GGI21568.1"/>
    </source>
</evidence>
<evidence type="ECO:0000256" key="2">
    <source>
        <dbReference type="ARBA" id="ARBA00005001"/>
    </source>
</evidence>
<reference evidence="10" key="1">
    <citation type="journal article" date="2019" name="Int. J. Syst. Evol. Microbiol.">
        <title>The Global Catalogue of Microorganisms (GCM) 10K type strain sequencing project: providing services to taxonomists for standard genome sequencing and annotation.</title>
        <authorList>
            <consortium name="The Broad Institute Genomics Platform"/>
            <consortium name="The Broad Institute Genome Sequencing Center for Infectious Disease"/>
            <person name="Wu L."/>
            <person name="Ma J."/>
        </authorList>
    </citation>
    <scope>NUCLEOTIDE SEQUENCE [LARGE SCALE GENOMIC DNA]</scope>
    <source>
        <strain evidence="10">CCM 2767</strain>
    </source>
</reference>
<comment type="similarity">
    <text evidence="3 7">Belongs to the OpgD/OpgG family.</text>
</comment>
<dbReference type="SUPFAM" id="SSF74650">
    <property type="entry name" value="Galactose mutarotase-like"/>
    <property type="match status" value="1"/>
</dbReference>
<keyword evidence="6 7" id="KW-0574">Periplasm</keyword>
<dbReference type="InterPro" id="IPR014438">
    <property type="entry name" value="Glucan_biosyn_MdoG/MdoD"/>
</dbReference>
<evidence type="ECO:0000259" key="8">
    <source>
        <dbReference type="Pfam" id="PF04349"/>
    </source>
</evidence>
<organism evidence="9 10">
    <name type="scientific">Oxalicibacterium faecigallinarum</name>
    <dbReference type="NCBI Taxonomy" id="573741"/>
    <lineage>
        <taxon>Bacteria</taxon>
        <taxon>Pseudomonadati</taxon>
        <taxon>Pseudomonadota</taxon>
        <taxon>Betaproteobacteria</taxon>
        <taxon>Burkholderiales</taxon>
        <taxon>Oxalobacteraceae</taxon>
        <taxon>Oxalicibacterium</taxon>
    </lineage>
</organism>
<dbReference type="InterPro" id="IPR011013">
    <property type="entry name" value="Gal_mutarotase_sf_dom"/>
</dbReference>
<dbReference type="FunFam" id="2.70.98.10:FF:000001">
    <property type="entry name" value="Glucans biosynthesis protein G"/>
    <property type="match status" value="1"/>
</dbReference>
<dbReference type="PIRSF" id="PIRSF006281">
    <property type="entry name" value="MdoG"/>
    <property type="match status" value="1"/>
</dbReference>
<evidence type="ECO:0000256" key="1">
    <source>
        <dbReference type="ARBA" id="ARBA00004418"/>
    </source>
</evidence>
<dbReference type="EMBL" id="BMDI01000004">
    <property type="protein sequence ID" value="GGI21568.1"/>
    <property type="molecule type" value="Genomic_DNA"/>
</dbReference>
<dbReference type="SUPFAM" id="SSF81296">
    <property type="entry name" value="E set domains"/>
    <property type="match status" value="1"/>
</dbReference>
<comment type="function">
    <text evidence="7">Involved in the biosynthesis of osmoregulated periplasmic glucans (OPGs).</text>
</comment>
<comment type="subcellular location">
    <subcellularLocation>
        <location evidence="1 7">Periplasm</location>
    </subcellularLocation>
</comment>
<dbReference type="PANTHER" id="PTHR30504">
    <property type="entry name" value="GLUCANS BIOSYNTHESIS PROTEIN"/>
    <property type="match status" value="1"/>
</dbReference>
<dbReference type="Gene3D" id="2.70.98.10">
    <property type="match status" value="1"/>
</dbReference>
<dbReference type="HAMAP" id="MF_01069">
    <property type="entry name" value="MdoG_OpgG"/>
    <property type="match status" value="1"/>
</dbReference>
<dbReference type="UniPathway" id="UPA00637"/>
<dbReference type="InterPro" id="IPR023704">
    <property type="entry name" value="MdoG_OpgG"/>
</dbReference>
<dbReference type="InterPro" id="IPR014756">
    <property type="entry name" value="Ig_E-set"/>
</dbReference>
<evidence type="ECO:0000256" key="6">
    <source>
        <dbReference type="ARBA" id="ARBA00022764"/>
    </source>
</evidence>
<accession>A0A8J3AX51</accession>
<keyword evidence="10" id="KW-1185">Reference proteome</keyword>
<evidence type="ECO:0000256" key="3">
    <source>
        <dbReference type="ARBA" id="ARBA00009284"/>
    </source>
</evidence>
<dbReference type="Pfam" id="PF04349">
    <property type="entry name" value="MdoG"/>
    <property type="match status" value="1"/>
</dbReference>
<keyword evidence="5 7" id="KW-0732">Signal</keyword>
<evidence type="ECO:0000256" key="5">
    <source>
        <dbReference type="ARBA" id="ARBA00022729"/>
    </source>
</evidence>
<gene>
    <name evidence="9" type="primary">mdoG</name>
    <name evidence="7" type="synonym">opgG</name>
    <name evidence="9" type="ORF">GCM10008066_29700</name>
</gene>
<dbReference type="Gene3D" id="2.60.40.10">
    <property type="entry name" value="Immunoglobulins"/>
    <property type="match status" value="1"/>
</dbReference>
<dbReference type="InterPro" id="IPR013783">
    <property type="entry name" value="Ig-like_fold"/>
</dbReference>
<evidence type="ECO:0000313" key="10">
    <source>
        <dbReference type="Proteomes" id="UP000642180"/>
    </source>
</evidence>
<sequence>MLALIPSTHALAFDFDDVAKKAKQLSTTAFKEQKPKLPKGLVNLDYDQYRDIRYNLDKSYWRAQGLPFELSFFHQGRQYQHQVKINEIVANRARVIPFDPRAFDYGDNKVTSNELRGLGFAGFRVHYPINTPKYKDEVVVFLGASYLRGVGKDQVYGLSARGLAVDTALNSGEEFPRFTEFWIERPTARSKQIVVYALLDSKRVTGAYRYTIKPGDPTVTEVKSQLYLRENVTKLGIAPLTSMYFFGENQRPVVEDFRPEVHDSDGLSIASGTGEWIWRPLVNPKRLLVTSYALSNPTGFGLMQRDEKFTSYEDLEARYEARPSAWIEPVGKWGSGRVELIQIPTPDEFNDNIVAFWVPDQLPKPGAPINFDYKMSWGKEAQQRPPLSWVVQTRRGHGYIRKPDSTIGLFIDFEGPAFKQLNKNAKVGFRVSADANGQIVESHAYPNPKTGGWRASVRVKRTDDSKPVELRGFLQNDNATLSETWSYILPAD</sequence>
<comment type="pathway">
    <text evidence="2 7">Glycan metabolism; osmoregulated periplasmic glucan (OPG) biosynthesis.</text>
</comment>
<comment type="caution">
    <text evidence="9">The sequence shown here is derived from an EMBL/GenBank/DDBJ whole genome shotgun (WGS) entry which is preliminary data.</text>
</comment>
<dbReference type="Proteomes" id="UP000642180">
    <property type="component" value="Unassembled WGS sequence"/>
</dbReference>
<dbReference type="AlphaFoldDB" id="A0A8J3AX51"/>
<evidence type="ECO:0000256" key="7">
    <source>
        <dbReference type="HAMAP-Rule" id="MF_01069"/>
    </source>
</evidence>
<dbReference type="GO" id="GO:0030246">
    <property type="term" value="F:carbohydrate binding"/>
    <property type="evidence" value="ECO:0007669"/>
    <property type="project" value="InterPro"/>
</dbReference>
<proteinExistence type="inferred from homology"/>
<dbReference type="GO" id="GO:0003824">
    <property type="term" value="F:catalytic activity"/>
    <property type="evidence" value="ECO:0007669"/>
    <property type="project" value="InterPro"/>
</dbReference>
<dbReference type="PANTHER" id="PTHR30504:SF4">
    <property type="entry name" value="GLUCANS BIOSYNTHESIS PROTEIN G"/>
    <property type="match status" value="1"/>
</dbReference>
<feature type="domain" description="Glucan biosynthesis periplasmic MdoG C-terminal" evidence="8">
    <location>
        <begin position="13"/>
        <end position="487"/>
    </location>
</feature>
<dbReference type="GO" id="GO:0030288">
    <property type="term" value="C:outer membrane-bounded periplasmic space"/>
    <property type="evidence" value="ECO:0007669"/>
    <property type="project" value="TreeGrafter"/>
</dbReference>
<protein>
    <recommendedName>
        <fullName evidence="4 7">Glucans biosynthesis protein G</fullName>
    </recommendedName>
</protein>
<dbReference type="GO" id="GO:0051274">
    <property type="term" value="P:beta-glucan biosynthetic process"/>
    <property type="evidence" value="ECO:0007669"/>
    <property type="project" value="TreeGrafter"/>
</dbReference>
<evidence type="ECO:0000256" key="4">
    <source>
        <dbReference type="ARBA" id="ARBA00015376"/>
    </source>
</evidence>
<dbReference type="InterPro" id="IPR014718">
    <property type="entry name" value="GH-type_carb-bd"/>
</dbReference>
<name>A0A8J3AX51_9BURK</name>